<feature type="DNA-binding region" description="H-T-H motif" evidence="2">
    <location>
        <begin position="33"/>
        <end position="52"/>
    </location>
</feature>
<evidence type="ECO:0000256" key="2">
    <source>
        <dbReference type="PROSITE-ProRule" id="PRU00335"/>
    </source>
</evidence>
<dbReference type="InterPro" id="IPR049513">
    <property type="entry name" value="TetR_C_40"/>
</dbReference>
<dbReference type="InterPro" id="IPR001647">
    <property type="entry name" value="HTH_TetR"/>
</dbReference>
<gene>
    <name evidence="4" type="ORF">HJ588_14925</name>
</gene>
<keyword evidence="5" id="KW-1185">Reference proteome</keyword>
<dbReference type="RefSeq" id="WP_171156943.1">
    <property type="nucleotide sequence ID" value="NZ_JABENB010000002.1"/>
</dbReference>
<organism evidence="4 5">
    <name type="scientific">Flexivirga aerilata</name>
    <dbReference type="NCBI Taxonomy" id="1656889"/>
    <lineage>
        <taxon>Bacteria</taxon>
        <taxon>Bacillati</taxon>
        <taxon>Actinomycetota</taxon>
        <taxon>Actinomycetes</taxon>
        <taxon>Micrococcales</taxon>
        <taxon>Dermacoccaceae</taxon>
        <taxon>Flexivirga</taxon>
    </lineage>
</organism>
<evidence type="ECO:0000313" key="5">
    <source>
        <dbReference type="Proteomes" id="UP000557772"/>
    </source>
</evidence>
<dbReference type="SUPFAM" id="SSF46689">
    <property type="entry name" value="Homeodomain-like"/>
    <property type="match status" value="1"/>
</dbReference>
<comment type="caution">
    <text evidence="4">The sequence shown here is derived from an EMBL/GenBank/DDBJ whole genome shotgun (WGS) entry which is preliminary data.</text>
</comment>
<dbReference type="Gene3D" id="1.10.357.10">
    <property type="entry name" value="Tetracycline Repressor, domain 2"/>
    <property type="match status" value="1"/>
</dbReference>
<keyword evidence="1 2" id="KW-0238">DNA-binding</keyword>
<name>A0A849AJL4_9MICO</name>
<proteinExistence type="predicted"/>
<accession>A0A849AJL4</accession>
<evidence type="ECO:0000259" key="3">
    <source>
        <dbReference type="PROSITE" id="PS50977"/>
    </source>
</evidence>
<dbReference type="PROSITE" id="PS50977">
    <property type="entry name" value="HTH_TETR_2"/>
    <property type="match status" value="1"/>
</dbReference>
<dbReference type="Pfam" id="PF00440">
    <property type="entry name" value="TetR_N"/>
    <property type="match status" value="1"/>
</dbReference>
<reference evidence="4 5" key="1">
    <citation type="submission" date="2020-05" db="EMBL/GenBank/DDBJ databases">
        <title>Flexivirga sp. ID2601S isolated from air conditioner.</title>
        <authorList>
            <person name="Kim D.H."/>
        </authorList>
    </citation>
    <scope>NUCLEOTIDE SEQUENCE [LARGE SCALE GENOMIC DNA]</scope>
    <source>
        <strain evidence="4 5">ID2601S</strain>
    </source>
</reference>
<feature type="domain" description="HTH tetR-type" evidence="3">
    <location>
        <begin position="11"/>
        <end position="70"/>
    </location>
</feature>
<evidence type="ECO:0000313" key="4">
    <source>
        <dbReference type="EMBL" id="NNG40559.1"/>
    </source>
</evidence>
<protein>
    <submittedName>
        <fullName evidence="4">TetR/AcrR family transcriptional regulator</fullName>
    </submittedName>
</protein>
<dbReference type="InterPro" id="IPR050624">
    <property type="entry name" value="HTH-type_Tx_Regulator"/>
</dbReference>
<sequence length="206" mass="22462">MESSRLDRRKAHTRAALIRSAQEFLAEGNSAATIREITDRADVGFGSFYNHFASKEDLFDAAVLATLDMFDEWRAVATVGLTEPAELFATSYRFALVLVRSQPLVARLALAVGPRILTIDRGFRQGALADLTAGVAQGRFVGDPQHLFMMVGGAFLGTAQLLLEDEDLDAESTATDLARRVLLMLGLDRREAERISAIELPPAPQA</sequence>
<evidence type="ECO:0000256" key="1">
    <source>
        <dbReference type="ARBA" id="ARBA00023125"/>
    </source>
</evidence>
<dbReference type="EMBL" id="JABENB010000002">
    <property type="protein sequence ID" value="NNG40559.1"/>
    <property type="molecule type" value="Genomic_DNA"/>
</dbReference>
<dbReference type="Pfam" id="PF21306">
    <property type="entry name" value="TetR_C_40"/>
    <property type="match status" value="1"/>
</dbReference>
<dbReference type="GO" id="GO:0003677">
    <property type="term" value="F:DNA binding"/>
    <property type="evidence" value="ECO:0007669"/>
    <property type="project" value="UniProtKB-UniRule"/>
</dbReference>
<dbReference type="PANTHER" id="PTHR43479">
    <property type="entry name" value="ACREF/ENVCD OPERON REPRESSOR-RELATED"/>
    <property type="match status" value="1"/>
</dbReference>
<dbReference type="Proteomes" id="UP000557772">
    <property type="component" value="Unassembled WGS sequence"/>
</dbReference>
<dbReference type="InterPro" id="IPR009057">
    <property type="entry name" value="Homeodomain-like_sf"/>
</dbReference>
<dbReference type="PANTHER" id="PTHR43479:SF11">
    <property type="entry name" value="ACREF_ENVCD OPERON REPRESSOR-RELATED"/>
    <property type="match status" value="1"/>
</dbReference>
<dbReference type="AlphaFoldDB" id="A0A849AJL4"/>